<dbReference type="InterPro" id="IPR036890">
    <property type="entry name" value="HATPase_C_sf"/>
</dbReference>
<feature type="transmembrane region" description="Helical" evidence="14">
    <location>
        <begin position="65"/>
        <end position="87"/>
    </location>
</feature>
<dbReference type="PANTHER" id="PTHR43065:SF10">
    <property type="entry name" value="PEROXIDE STRESS-ACTIVATED HISTIDINE KINASE MAK3"/>
    <property type="match status" value="1"/>
</dbReference>
<evidence type="ECO:0000256" key="4">
    <source>
        <dbReference type="ARBA" id="ARBA00012438"/>
    </source>
</evidence>
<dbReference type="Proteomes" id="UP001320119">
    <property type="component" value="Chromosome"/>
</dbReference>
<comment type="similarity">
    <text evidence="3">Belongs to the sodium:solute symporter (SSF) (TC 2.A.21) family.</text>
</comment>
<evidence type="ECO:0000256" key="5">
    <source>
        <dbReference type="ARBA" id="ARBA00022553"/>
    </source>
</evidence>
<keyword evidence="7 14" id="KW-0812">Transmembrane</keyword>
<feature type="transmembrane region" description="Helical" evidence="14">
    <location>
        <begin position="328"/>
        <end position="354"/>
    </location>
</feature>
<keyword evidence="5" id="KW-0597">Phosphoprotein</keyword>
<dbReference type="PRINTS" id="PR00344">
    <property type="entry name" value="BCTRLSENSOR"/>
</dbReference>
<dbReference type="InterPro" id="IPR038377">
    <property type="entry name" value="Na/Glc_symporter_sf"/>
</dbReference>
<evidence type="ECO:0000259" key="15">
    <source>
        <dbReference type="PROSITE" id="PS50109"/>
    </source>
</evidence>
<evidence type="ECO:0000256" key="14">
    <source>
        <dbReference type="SAM" id="Phobius"/>
    </source>
</evidence>
<name>A0AAN1WG13_9GAMM</name>
<dbReference type="PROSITE" id="PS50112">
    <property type="entry name" value="PAS"/>
    <property type="match status" value="1"/>
</dbReference>
<evidence type="ECO:0000256" key="7">
    <source>
        <dbReference type="ARBA" id="ARBA00022692"/>
    </source>
</evidence>
<evidence type="ECO:0000256" key="8">
    <source>
        <dbReference type="ARBA" id="ARBA00022741"/>
    </source>
</evidence>
<dbReference type="SMART" id="SM00388">
    <property type="entry name" value="HisKA"/>
    <property type="match status" value="1"/>
</dbReference>
<dbReference type="PROSITE" id="PS50109">
    <property type="entry name" value="HIS_KIN"/>
    <property type="match status" value="1"/>
</dbReference>
<keyword evidence="18" id="KW-1185">Reference proteome</keyword>
<dbReference type="Gene3D" id="1.10.287.130">
    <property type="match status" value="1"/>
</dbReference>
<dbReference type="CDD" id="cd10322">
    <property type="entry name" value="SLC5sbd"/>
    <property type="match status" value="1"/>
</dbReference>
<evidence type="ECO:0000256" key="2">
    <source>
        <dbReference type="ARBA" id="ARBA00004141"/>
    </source>
</evidence>
<accession>A0AAN1WG13</accession>
<dbReference type="Gene3D" id="1.20.1730.10">
    <property type="entry name" value="Sodium/glucose cotransporter"/>
    <property type="match status" value="1"/>
</dbReference>
<dbReference type="GO" id="GO:0000155">
    <property type="term" value="F:phosphorelay sensor kinase activity"/>
    <property type="evidence" value="ECO:0007669"/>
    <property type="project" value="InterPro"/>
</dbReference>
<dbReference type="InterPro" id="IPR005467">
    <property type="entry name" value="His_kinase_dom"/>
</dbReference>
<feature type="transmembrane region" description="Helical" evidence="14">
    <location>
        <begin position="114"/>
        <end position="139"/>
    </location>
</feature>
<dbReference type="GO" id="GO:0016020">
    <property type="term" value="C:membrane"/>
    <property type="evidence" value="ECO:0007669"/>
    <property type="project" value="UniProtKB-SubCell"/>
</dbReference>
<dbReference type="InterPro" id="IPR035965">
    <property type="entry name" value="PAS-like_dom_sf"/>
</dbReference>
<keyword evidence="13 14" id="KW-0472">Membrane</keyword>
<evidence type="ECO:0000256" key="11">
    <source>
        <dbReference type="ARBA" id="ARBA00022989"/>
    </source>
</evidence>
<sequence length="994" mass="109502">MSFTFTQVAFISLCYIAVVFGIAYATERNWISNKITSHPITYILSLGIFASAWSFYGVIELADRFGYGALAYYIGTGLLFLFGNFALKPLVELAKRFQINSMADLLVFRYHSHLVGALATLIMLLAMLPLIALQIQAVADTMMLLIKGQEQPTQIGQLGVQQSLGLVYCVGIAVFAVLFGANREHHKGLISAMAFESLIKLLALLIVGGYVISACFGGLEGLDQWLSDNPHHALALYTASDGATAHTLMLVFIATAISMPHIFHMTVVENPVKQSSDLASWAFPLFLLLMALPIFPILWGGYQLTLDTPSQYFPLAVPLAQGNATISILAYIGGLSAATGAMVAMTLALTTMMLNQWILPSNSLRTKRDLYRQLIWMRRGLIALVSMIGFSYYLVLNNKFTLTQLALTAFIGTLQLLPGVLGVTHWPKINRRGLVGGIFAGGSIWLICMFIPLTLGKANWGIGFGSYTFIVGVDAWQAITLLSLGANTITCLVLSRITRQSDDERYSAELCSQDELSHPVRMTLDVRSPDEIITRLSTRIGASTATTEVSRALHRLNLHANENRPYALRRLRDELEANLSSLMGIAMASEILDRLVPFKVPETHDATDINLIESRLGNVRNQLTGLAAELNNLRLYHRKTLEQLPLPTCSIGQDLEILMWNSAMTELTGIDSDEVTGSHIKDIRAPWGSLLHRFSNSSEHRFYKRQIELDHRPHWITLHKASIPSTLSQQSDGQVIILEDVTELQLLEQELLHSERLASVGRLAAGVAHEIGNPVTGIACLAQNMRYDTNEPEVLECIEQILSQTNRVSRIVQTLVSFSHAGQHSADNYQRISLRDCAQEAIDLLSLQHEKNQVNFVNDLSDEVVIYGDSQRLIQVFVNLLSNSRDASPLFGDVIIDGKMDGNLAVITVTDFGSGIPQELQDRIFEPFFTTKEPGEGTGLGLAMVYSIIEDHKGGLDIESPAHQDTANGTRFIITLPKQPASQPTETPTSPDAS</sequence>
<protein>
    <recommendedName>
        <fullName evidence="4">histidine kinase</fullName>
        <ecNumber evidence="4">2.7.13.3</ecNumber>
    </recommendedName>
</protein>
<feature type="domain" description="PAS" evidence="16">
    <location>
        <begin position="638"/>
        <end position="686"/>
    </location>
</feature>
<evidence type="ECO:0000256" key="13">
    <source>
        <dbReference type="ARBA" id="ARBA00023136"/>
    </source>
</evidence>
<dbReference type="InterPro" id="IPR003661">
    <property type="entry name" value="HisK_dim/P_dom"/>
</dbReference>
<keyword evidence="6" id="KW-0808">Transferase</keyword>
<feature type="domain" description="Histidine kinase" evidence="15">
    <location>
        <begin position="766"/>
        <end position="980"/>
    </location>
</feature>
<keyword evidence="11 14" id="KW-1133">Transmembrane helix</keyword>
<evidence type="ECO:0000256" key="6">
    <source>
        <dbReference type="ARBA" id="ARBA00022679"/>
    </source>
</evidence>
<keyword evidence="12" id="KW-0902">Two-component regulatory system</keyword>
<proteinExistence type="inferred from homology"/>
<feature type="transmembrane region" description="Helical" evidence="14">
    <location>
        <begin position="6"/>
        <end position="27"/>
    </location>
</feature>
<dbReference type="SUPFAM" id="SSF55785">
    <property type="entry name" value="PYP-like sensor domain (PAS domain)"/>
    <property type="match status" value="1"/>
</dbReference>
<gene>
    <name evidence="17" type="ORF">MARGE09_P1098</name>
</gene>
<feature type="transmembrane region" description="Helical" evidence="14">
    <location>
        <begin position="278"/>
        <end position="299"/>
    </location>
</feature>
<feature type="transmembrane region" description="Helical" evidence="14">
    <location>
        <begin position="234"/>
        <end position="257"/>
    </location>
</feature>
<dbReference type="Pfam" id="PF02518">
    <property type="entry name" value="HATPase_c"/>
    <property type="match status" value="1"/>
</dbReference>
<keyword evidence="9" id="KW-0418">Kinase</keyword>
<feature type="transmembrane region" description="Helical" evidence="14">
    <location>
        <begin position="39"/>
        <end position="59"/>
    </location>
</feature>
<evidence type="ECO:0000256" key="9">
    <source>
        <dbReference type="ARBA" id="ARBA00022777"/>
    </source>
</evidence>
<dbReference type="GO" id="GO:0022857">
    <property type="term" value="F:transmembrane transporter activity"/>
    <property type="evidence" value="ECO:0007669"/>
    <property type="project" value="InterPro"/>
</dbReference>
<keyword evidence="8" id="KW-0547">Nucleotide-binding</keyword>
<dbReference type="InterPro" id="IPR001734">
    <property type="entry name" value="Na/solute_symporter"/>
</dbReference>
<dbReference type="InterPro" id="IPR003594">
    <property type="entry name" value="HATPase_dom"/>
</dbReference>
<dbReference type="RefSeq" id="WP_236986380.1">
    <property type="nucleotide sequence ID" value="NZ_AP023086.1"/>
</dbReference>
<dbReference type="CDD" id="cd00082">
    <property type="entry name" value="HisKA"/>
    <property type="match status" value="1"/>
</dbReference>
<comment type="catalytic activity">
    <reaction evidence="1">
        <text>ATP + protein L-histidine = ADP + protein N-phospho-L-histidine.</text>
        <dbReference type="EC" id="2.7.13.3"/>
    </reaction>
</comment>
<reference evidence="17 18" key="1">
    <citation type="journal article" date="2022" name="IScience">
        <title>An ultrasensitive nanofiber-based assay for enzymatic hydrolysis and deep-sea microbial degradation of cellulose.</title>
        <authorList>
            <person name="Tsudome M."/>
            <person name="Tachioka M."/>
            <person name="Miyazaki M."/>
            <person name="Uchimura K."/>
            <person name="Tsuda M."/>
            <person name="Takaki Y."/>
            <person name="Deguchi S."/>
        </authorList>
    </citation>
    <scope>NUCLEOTIDE SEQUENCE [LARGE SCALE GENOMIC DNA]</scope>
    <source>
        <strain evidence="17 18">GE09</strain>
    </source>
</reference>
<evidence type="ECO:0000259" key="16">
    <source>
        <dbReference type="PROSITE" id="PS50112"/>
    </source>
</evidence>
<evidence type="ECO:0000256" key="12">
    <source>
        <dbReference type="ARBA" id="ARBA00023012"/>
    </source>
</evidence>
<evidence type="ECO:0000256" key="10">
    <source>
        <dbReference type="ARBA" id="ARBA00022840"/>
    </source>
</evidence>
<organism evidence="17 18">
    <name type="scientific">Marinagarivorans cellulosilyticus</name>
    <dbReference type="NCBI Taxonomy" id="2721545"/>
    <lineage>
        <taxon>Bacteria</taxon>
        <taxon>Pseudomonadati</taxon>
        <taxon>Pseudomonadota</taxon>
        <taxon>Gammaproteobacteria</taxon>
        <taxon>Cellvibrionales</taxon>
        <taxon>Cellvibrionaceae</taxon>
        <taxon>Marinagarivorans</taxon>
    </lineage>
</organism>
<dbReference type="PROSITE" id="PS50283">
    <property type="entry name" value="NA_SOLUT_SYMP_3"/>
    <property type="match status" value="1"/>
</dbReference>
<dbReference type="SMART" id="SM00091">
    <property type="entry name" value="PAS"/>
    <property type="match status" value="1"/>
</dbReference>
<evidence type="ECO:0000313" key="17">
    <source>
        <dbReference type="EMBL" id="BCD96898.1"/>
    </source>
</evidence>
<feature type="transmembrane region" description="Helical" evidence="14">
    <location>
        <begin position="401"/>
        <end position="421"/>
    </location>
</feature>
<feature type="transmembrane region" description="Helical" evidence="14">
    <location>
        <begin position="433"/>
        <end position="455"/>
    </location>
</feature>
<dbReference type="Pfam" id="PF00989">
    <property type="entry name" value="PAS"/>
    <property type="match status" value="1"/>
</dbReference>
<dbReference type="EMBL" id="AP023086">
    <property type="protein sequence ID" value="BCD96898.1"/>
    <property type="molecule type" value="Genomic_DNA"/>
</dbReference>
<evidence type="ECO:0000256" key="3">
    <source>
        <dbReference type="ARBA" id="ARBA00006434"/>
    </source>
</evidence>
<dbReference type="EC" id="2.7.13.3" evidence="4"/>
<dbReference type="AlphaFoldDB" id="A0AAN1WG13"/>
<keyword evidence="10" id="KW-0067">ATP-binding</keyword>
<feature type="transmembrane region" description="Helical" evidence="14">
    <location>
        <begin position="159"/>
        <end position="181"/>
    </location>
</feature>
<dbReference type="SUPFAM" id="SSF55874">
    <property type="entry name" value="ATPase domain of HSP90 chaperone/DNA topoisomerase II/histidine kinase"/>
    <property type="match status" value="1"/>
</dbReference>
<dbReference type="InterPro" id="IPR036097">
    <property type="entry name" value="HisK_dim/P_sf"/>
</dbReference>
<dbReference type="CDD" id="cd00130">
    <property type="entry name" value="PAS"/>
    <property type="match status" value="1"/>
</dbReference>
<feature type="transmembrane region" description="Helical" evidence="14">
    <location>
        <begin position="375"/>
        <end position="395"/>
    </location>
</feature>
<dbReference type="GO" id="GO:0006355">
    <property type="term" value="P:regulation of DNA-templated transcription"/>
    <property type="evidence" value="ECO:0007669"/>
    <property type="project" value="InterPro"/>
</dbReference>
<dbReference type="InterPro" id="IPR000014">
    <property type="entry name" value="PAS"/>
</dbReference>
<evidence type="ECO:0000256" key="1">
    <source>
        <dbReference type="ARBA" id="ARBA00000085"/>
    </source>
</evidence>
<dbReference type="CDD" id="cd00075">
    <property type="entry name" value="HATPase"/>
    <property type="match status" value="1"/>
</dbReference>
<dbReference type="Gene3D" id="3.30.565.10">
    <property type="entry name" value="Histidine kinase-like ATPase, C-terminal domain"/>
    <property type="match status" value="1"/>
</dbReference>
<evidence type="ECO:0000313" key="18">
    <source>
        <dbReference type="Proteomes" id="UP001320119"/>
    </source>
</evidence>
<feature type="transmembrane region" description="Helical" evidence="14">
    <location>
        <begin position="201"/>
        <end position="222"/>
    </location>
</feature>
<dbReference type="KEGG" id="marq:MARGE09_P1098"/>
<dbReference type="Gene3D" id="3.30.450.20">
    <property type="entry name" value="PAS domain"/>
    <property type="match status" value="1"/>
</dbReference>
<dbReference type="Pfam" id="PF00512">
    <property type="entry name" value="HisKA"/>
    <property type="match status" value="1"/>
</dbReference>
<dbReference type="NCBIfam" id="TIGR00229">
    <property type="entry name" value="sensory_box"/>
    <property type="match status" value="1"/>
</dbReference>
<dbReference type="InterPro" id="IPR004358">
    <property type="entry name" value="Sig_transdc_His_kin-like_C"/>
</dbReference>
<dbReference type="SUPFAM" id="SSF47384">
    <property type="entry name" value="Homodimeric domain of signal transducing histidine kinase"/>
    <property type="match status" value="1"/>
</dbReference>
<dbReference type="InterPro" id="IPR013767">
    <property type="entry name" value="PAS_fold"/>
</dbReference>
<comment type="subcellular location">
    <subcellularLocation>
        <location evidence="2">Membrane</location>
        <topology evidence="2">Multi-pass membrane protein</topology>
    </subcellularLocation>
</comment>
<dbReference type="SMART" id="SM00387">
    <property type="entry name" value="HATPase_c"/>
    <property type="match status" value="1"/>
</dbReference>
<dbReference type="GO" id="GO:0005524">
    <property type="term" value="F:ATP binding"/>
    <property type="evidence" value="ECO:0007669"/>
    <property type="project" value="UniProtKB-KW"/>
</dbReference>
<dbReference type="PANTHER" id="PTHR43065">
    <property type="entry name" value="SENSOR HISTIDINE KINASE"/>
    <property type="match status" value="1"/>
</dbReference>